<dbReference type="PANTHER" id="PTHR31282">
    <property type="entry name" value="WRKY TRANSCRIPTION FACTOR 21-RELATED"/>
    <property type="match status" value="1"/>
</dbReference>
<dbReference type="SMART" id="SM00774">
    <property type="entry name" value="WRKY"/>
    <property type="match status" value="1"/>
</dbReference>
<dbReference type="GO" id="GO:0043565">
    <property type="term" value="F:sequence-specific DNA binding"/>
    <property type="evidence" value="ECO:0007669"/>
    <property type="project" value="InterPro"/>
</dbReference>
<evidence type="ECO:0000256" key="4">
    <source>
        <dbReference type="ARBA" id="ARBA00023163"/>
    </source>
</evidence>
<dbReference type="Gene3D" id="2.20.25.80">
    <property type="entry name" value="WRKY domain"/>
    <property type="match status" value="1"/>
</dbReference>
<dbReference type="InterPro" id="IPR003657">
    <property type="entry name" value="WRKY_dom"/>
</dbReference>
<dbReference type="Pfam" id="PF10533">
    <property type="entry name" value="Plant_zn_clust"/>
    <property type="match status" value="1"/>
</dbReference>
<keyword evidence="2" id="KW-0805">Transcription regulation</keyword>
<dbReference type="InterPro" id="IPR036576">
    <property type="entry name" value="WRKY_dom_sf"/>
</dbReference>
<dbReference type="FunFam" id="2.20.25.80:FF:000004">
    <property type="entry name" value="WRKY transcription factor 65"/>
    <property type="match status" value="1"/>
</dbReference>
<dbReference type="GO" id="GO:0005634">
    <property type="term" value="C:nucleus"/>
    <property type="evidence" value="ECO:0007669"/>
    <property type="project" value="UniProtKB-SubCell"/>
</dbReference>
<feature type="region of interest" description="Disordered" evidence="6">
    <location>
        <begin position="94"/>
        <end position="136"/>
    </location>
</feature>
<evidence type="ECO:0000256" key="5">
    <source>
        <dbReference type="ARBA" id="ARBA00023242"/>
    </source>
</evidence>
<dbReference type="Pfam" id="PF03106">
    <property type="entry name" value="WRKY"/>
    <property type="match status" value="1"/>
</dbReference>
<dbReference type="GO" id="GO:0003700">
    <property type="term" value="F:DNA-binding transcription factor activity"/>
    <property type="evidence" value="ECO:0007669"/>
    <property type="project" value="InterPro"/>
</dbReference>
<dbReference type="AlphaFoldDB" id="A0A199UMX4"/>
<dbReference type="Proteomes" id="UP000092600">
    <property type="component" value="Unassembled WGS sequence"/>
</dbReference>
<protein>
    <submittedName>
        <fullName evidence="8">Putative WRKY transcription factor 11</fullName>
    </submittedName>
</protein>
<dbReference type="SUPFAM" id="SSF118290">
    <property type="entry name" value="WRKY DNA-binding domain"/>
    <property type="match status" value="1"/>
</dbReference>
<feature type="domain" description="WRKY" evidence="7">
    <location>
        <begin position="266"/>
        <end position="332"/>
    </location>
</feature>
<name>A0A199UMX4_ANACO</name>
<evidence type="ECO:0000313" key="8">
    <source>
        <dbReference type="EMBL" id="OAY66118.1"/>
    </source>
</evidence>
<reference evidence="8 9" key="1">
    <citation type="journal article" date="2016" name="DNA Res.">
        <title>The draft genome of MD-2 pineapple using hybrid error correction of long reads.</title>
        <authorList>
            <person name="Redwan R.M."/>
            <person name="Saidin A."/>
            <person name="Kumar S.V."/>
        </authorList>
    </citation>
    <scope>NUCLEOTIDE SEQUENCE [LARGE SCALE GENOMIC DNA]</scope>
    <source>
        <strain evidence="9">cv. MD2</strain>
        <tissue evidence="8">Leaf</tissue>
    </source>
</reference>
<dbReference type="EMBL" id="LSRQ01006454">
    <property type="protein sequence ID" value="OAY66118.1"/>
    <property type="molecule type" value="Genomic_DNA"/>
</dbReference>
<dbReference type="InterPro" id="IPR044810">
    <property type="entry name" value="WRKY_plant"/>
</dbReference>
<keyword evidence="5" id="KW-0539">Nucleus</keyword>
<dbReference type="InterPro" id="IPR018872">
    <property type="entry name" value="Zn-cluster-dom"/>
</dbReference>
<evidence type="ECO:0000256" key="1">
    <source>
        <dbReference type="ARBA" id="ARBA00004123"/>
    </source>
</evidence>
<evidence type="ECO:0000313" key="9">
    <source>
        <dbReference type="Proteomes" id="UP000092600"/>
    </source>
</evidence>
<keyword evidence="3" id="KW-0238">DNA-binding</keyword>
<accession>A0A199UMX4</accession>
<evidence type="ECO:0000256" key="3">
    <source>
        <dbReference type="ARBA" id="ARBA00023125"/>
    </source>
</evidence>
<keyword evidence="4" id="KW-0804">Transcription</keyword>
<evidence type="ECO:0000256" key="6">
    <source>
        <dbReference type="SAM" id="MobiDB-lite"/>
    </source>
</evidence>
<gene>
    <name evidence="8" type="ORF">ACMD2_19972</name>
</gene>
<feature type="compositionally biased region" description="Pro residues" evidence="6">
    <location>
        <begin position="120"/>
        <end position="130"/>
    </location>
</feature>
<comment type="subcellular location">
    <subcellularLocation>
        <location evidence="1">Nucleus</location>
    </subcellularLocation>
</comment>
<feature type="non-terminal residue" evidence="8">
    <location>
        <position position="1"/>
    </location>
</feature>
<comment type="caution">
    <text evidence="8">The sequence shown here is derived from an EMBL/GenBank/DDBJ whole genome shotgun (WGS) entry which is preliminary data.</text>
</comment>
<dbReference type="STRING" id="4615.A0A199UMX4"/>
<organism evidence="8 9">
    <name type="scientific">Ananas comosus</name>
    <name type="common">Pineapple</name>
    <name type="synonym">Ananas ananas</name>
    <dbReference type="NCBI Taxonomy" id="4615"/>
    <lineage>
        <taxon>Eukaryota</taxon>
        <taxon>Viridiplantae</taxon>
        <taxon>Streptophyta</taxon>
        <taxon>Embryophyta</taxon>
        <taxon>Tracheophyta</taxon>
        <taxon>Spermatophyta</taxon>
        <taxon>Magnoliopsida</taxon>
        <taxon>Liliopsida</taxon>
        <taxon>Poales</taxon>
        <taxon>Bromeliaceae</taxon>
        <taxon>Bromelioideae</taxon>
        <taxon>Ananas</taxon>
    </lineage>
</organism>
<evidence type="ECO:0000259" key="7">
    <source>
        <dbReference type="PROSITE" id="PS50811"/>
    </source>
</evidence>
<sequence length="341" mass="35953">VCVLGGGGRRGGGEEAIMAVDLAGYGRMEEGMAIQEAAAAGIRSVERLIAQISRQQESAPAPAPAPVDCREIADFTVAKFRKLISVRNRTGHARFRRGPSAPVEEEDEEEPPLRTLTLAPNPPKPSPSPGKGPATGLALSLDFGKAIGIGAGEESFSISSANSSFLSSITGDGSVSNGRQGGAASSSSLLFAPPSSASAAAAGKPPLMSSSPLIKKRCHGHGHGHGHAHSEDVAGKYGVNGGRCHCSKRRKLRVKRTIRVPAISSKVADIPPDEYSWRKYGQKPIKGSPHPRGYYKCSTLRGCPARKHVERAPDDPVMLIVTYEGEHRHTHDPSHPLPLNA</sequence>
<evidence type="ECO:0000256" key="2">
    <source>
        <dbReference type="ARBA" id="ARBA00023015"/>
    </source>
</evidence>
<dbReference type="PROSITE" id="PS50811">
    <property type="entry name" value="WRKY"/>
    <property type="match status" value="1"/>
</dbReference>
<proteinExistence type="predicted"/>